<dbReference type="InterPro" id="IPR017911">
    <property type="entry name" value="MacB-like_ATP-bd"/>
</dbReference>
<reference evidence="5 6" key="1">
    <citation type="submission" date="2018-08" db="EMBL/GenBank/DDBJ databases">
        <title>A genome reference for cultivated species of the human gut microbiota.</title>
        <authorList>
            <person name="Zou Y."/>
            <person name="Xue W."/>
            <person name="Luo G."/>
        </authorList>
    </citation>
    <scope>NUCLEOTIDE SEQUENCE [LARGE SCALE GENOMIC DNA]</scope>
    <source>
        <strain evidence="5 6">AM07-24</strain>
    </source>
</reference>
<feature type="domain" description="ABC transporter" evidence="4">
    <location>
        <begin position="4"/>
        <end position="211"/>
    </location>
</feature>
<keyword evidence="3 5" id="KW-0067">ATP-binding</keyword>
<dbReference type="PANTHER" id="PTHR24220:SF86">
    <property type="entry name" value="ABC TRANSPORTER ABCH.1"/>
    <property type="match status" value="1"/>
</dbReference>
<dbReference type="SUPFAM" id="SSF52540">
    <property type="entry name" value="P-loop containing nucleoside triphosphate hydrolases"/>
    <property type="match status" value="1"/>
</dbReference>
<dbReference type="RefSeq" id="WP_118334571.1">
    <property type="nucleotide sequence ID" value="NZ_AP025568.1"/>
</dbReference>
<evidence type="ECO:0000313" key="5">
    <source>
        <dbReference type="EMBL" id="RHJ88067.1"/>
    </source>
</evidence>
<organism evidence="5 6">
    <name type="scientific">Emergencia timonensis</name>
    <dbReference type="NCBI Taxonomy" id="1776384"/>
    <lineage>
        <taxon>Bacteria</taxon>
        <taxon>Bacillati</taxon>
        <taxon>Bacillota</taxon>
        <taxon>Clostridia</taxon>
        <taxon>Peptostreptococcales</taxon>
        <taxon>Anaerovoracaceae</taxon>
        <taxon>Emergencia</taxon>
    </lineage>
</organism>
<dbReference type="STRING" id="1776384.GCA_900086585_03630"/>
<dbReference type="GO" id="GO:0005524">
    <property type="term" value="F:ATP binding"/>
    <property type="evidence" value="ECO:0007669"/>
    <property type="project" value="UniProtKB-KW"/>
</dbReference>
<protein>
    <submittedName>
        <fullName evidence="5">ABC transporter ATP-binding protein</fullName>
    </submittedName>
</protein>
<dbReference type="InterPro" id="IPR003439">
    <property type="entry name" value="ABC_transporter-like_ATP-bd"/>
</dbReference>
<evidence type="ECO:0000256" key="3">
    <source>
        <dbReference type="ARBA" id="ARBA00022840"/>
    </source>
</evidence>
<keyword evidence="1" id="KW-0813">Transport</keyword>
<dbReference type="GO" id="GO:0005886">
    <property type="term" value="C:plasma membrane"/>
    <property type="evidence" value="ECO:0007669"/>
    <property type="project" value="TreeGrafter"/>
</dbReference>
<evidence type="ECO:0000259" key="4">
    <source>
        <dbReference type="PROSITE" id="PS50893"/>
    </source>
</evidence>
<name>A0A415E339_9FIRM</name>
<dbReference type="SMART" id="SM00382">
    <property type="entry name" value="AAA"/>
    <property type="match status" value="1"/>
</dbReference>
<evidence type="ECO:0000313" key="6">
    <source>
        <dbReference type="Proteomes" id="UP000284841"/>
    </source>
</evidence>
<evidence type="ECO:0000256" key="1">
    <source>
        <dbReference type="ARBA" id="ARBA00022448"/>
    </source>
</evidence>
<dbReference type="GO" id="GO:0016887">
    <property type="term" value="F:ATP hydrolysis activity"/>
    <property type="evidence" value="ECO:0007669"/>
    <property type="project" value="InterPro"/>
</dbReference>
<dbReference type="Proteomes" id="UP000284841">
    <property type="component" value="Unassembled WGS sequence"/>
</dbReference>
<dbReference type="PANTHER" id="PTHR24220">
    <property type="entry name" value="IMPORT ATP-BINDING PROTEIN"/>
    <property type="match status" value="1"/>
</dbReference>
<dbReference type="OrthoDB" id="9802264at2"/>
<dbReference type="InterPro" id="IPR003593">
    <property type="entry name" value="AAA+_ATPase"/>
</dbReference>
<dbReference type="Pfam" id="PF00005">
    <property type="entry name" value="ABC_tran"/>
    <property type="match status" value="1"/>
</dbReference>
<evidence type="ECO:0000256" key="2">
    <source>
        <dbReference type="ARBA" id="ARBA00022741"/>
    </source>
</evidence>
<proteinExistence type="predicted"/>
<dbReference type="PROSITE" id="PS50893">
    <property type="entry name" value="ABC_TRANSPORTER_2"/>
    <property type="match status" value="1"/>
</dbReference>
<dbReference type="InterPro" id="IPR015854">
    <property type="entry name" value="ABC_transpr_LolD-like"/>
</dbReference>
<dbReference type="PROSITE" id="PS00211">
    <property type="entry name" value="ABC_TRANSPORTER_1"/>
    <property type="match status" value="1"/>
</dbReference>
<accession>A0A415E339</accession>
<dbReference type="EMBL" id="QRMS01000002">
    <property type="protein sequence ID" value="RHJ88067.1"/>
    <property type="molecule type" value="Genomic_DNA"/>
</dbReference>
<keyword evidence="2" id="KW-0547">Nucleotide-binding</keyword>
<gene>
    <name evidence="5" type="ORF">DW099_06515</name>
</gene>
<dbReference type="CDD" id="cd03255">
    <property type="entry name" value="ABC_MJ0796_LolCDE_FtsE"/>
    <property type="match status" value="1"/>
</dbReference>
<dbReference type="GO" id="GO:0022857">
    <property type="term" value="F:transmembrane transporter activity"/>
    <property type="evidence" value="ECO:0007669"/>
    <property type="project" value="TreeGrafter"/>
</dbReference>
<sequence>MMIIQLKQINKSYGKHKVIDDFHLDVKPGEFVLISGKSGSGKTTLLNMIGTLEKPDEGEVVIYGHDNPYFNTKIGRRLLREEIAYLFQNFGLVENKTVFQNMILGLNIRKNAKSIEKAESLLKRLDIEDTLNQKVFQLSGGEQQRVALAKILLKNPSIILADEPTGSLDVENKEMVMEILAELNKQGKTIILVSHDSELEKYATQIVKIPRTRG</sequence>
<dbReference type="InterPro" id="IPR017871">
    <property type="entry name" value="ABC_transporter-like_CS"/>
</dbReference>
<comment type="caution">
    <text evidence="5">The sequence shown here is derived from an EMBL/GenBank/DDBJ whole genome shotgun (WGS) entry which is preliminary data.</text>
</comment>
<keyword evidence="6" id="KW-1185">Reference proteome</keyword>
<dbReference type="Gene3D" id="3.40.50.300">
    <property type="entry name" value="P-loop containing nucleotide triphosphate hydrolases"/>
    <property type="match status" value="1"/>
</dbReference>
<dbReference type="AlphaFoldDB" id="A0A415E339"/>
<dbReference type="InterPro" id="IPR027417">
    <property type="entry name" value="P-loop_NTPase"/>
</dbReference>